<evidence type="ECO:0000313" key="3">
    <source>
        <dbReference type="Proteomes" id="UP000310458"/>
    </source>
</evidence>
<dbReference type="Pfam" id="PF00583">
    <property type="entry name" value="Acetyltransf_1"/>
    <property type="match status" value="1"/>
</dbReference>
<evidence type="ECO:0000313" key="2">
    <source>
        <dbReference type="EMBL" id="TLP98018.1"/>
    </source>
</evidence>
<protein>
    <submittedName>
        <fullName evidence="2">GNAT family N-acetyltransferase</fullName>
    </submittedName>
</protein>
<keyword evidence="3" id="KW-1185">Reference proteome</keyword>
<dbReference type="Gene3D" id="3.40.630.30">
    <property type="match status" value="1"/>
</dbReference>
<dbReference type="PROSITE" id="PS51186">
    <property type="entry name" value="GNAT"/>
    <property type="match status" value="1"/>
</dbReference>
<dbReference type="InterPro" id="IPR016181">
    <property type="entry name" value="Acyl_CoA_acyltransferase"/>
</dbReference>
<dbReference type="EMBL" id="VAVZ01000014">
    <property type="protein sequence ID" value="TLP98018.1"/>
    <property type="molecule type" value="Genomic_DNA"/>
</dbReference>
<sequence>MEASVRHATALDVAPAADTLAAAFQDYPWTRWVIPEDGYMGRLHRLQSLCLEHARQHGVVMVAESCRGVLALLPPDAPEPDSTVTQEIVELHGSRINRLTESTPVPGAWVLATLGVDPRHQGRGLGCVLIRQGIDAVTAQGAQAVVLQTSDQRNVDLYHRHGFHTVSHNSDGPGPHIWSMERRL</sequence>
<reference evidence="2 3" key="1">
    <citation type="submission" date="2019-05" db="EMBL/GenBank/DDBJ databases">
        <title>Nesterenkonia sp. GY074 isolated from the Southern Atlantic Ocean.</title>
        <authorList>
            <person name="Zhang G."/>
        </authorList>
    </citation>
    <scope>NUCLEOTIDE SEQUENCE [LARGE SCALE GENOMIC DNA]</scope>
    <source>
        <strain evidence="2 3">GY074</strain>
    </source>
</reference>
<dbReference type="CDD" id="cd04301">
    <property type="entry name" value="NAT_SF"/>
    <property type="match status" value="1"/>
</dbReference>
<dbReference type="InterPro" id="IPR000182">
    <property type="entry name" value="GNAT_dom"/>
</dbReference>
<dbReference type="SUPFAM" id="SSF55729">
    <property type="entry name" value="Acyl-CoA N-acyltransferases (Nat)"/>
    <property type="match status" value="1"/>
</dbReference>
<comment type="caution">
    <text evidence="2">The sequence shown here is derived from an EMBL/GenBank/DDBJ whole genome shotgun (WGS) entry which is preliminary data.</text>
</comment>
<name>A0A5R9BBM2_9MICC</name>
<proteinExistence type="predicted"/>
<keyword evidence="2" id="KW-0808">Transferase</keyword>
<gene>
    <name evidence="2" type="ORF">FEF26_06395</name>
</gene>
<dbReference type="PANTHER" id="PTHR42791:SF1">
    <property type="entry name" value="N-ACETYLTRANSFERASE DOMAIN-CONTAINING PROTEIN"/>
    <property type="match status" value="1"/>
</dbReference>
<organism evidence="2 3">
    <name type="scientific">Nesterenkonia salmonea</name>
    <dbReference type="NCBI Taxonomy" id="1804987"/>
    <lineage>
        <taxon>Bacteria</taxon>
        <taxon>Bacillati</taxon>
        <taxon>Actinomycetota</taxon>
        <taxon>Actinomycetes</taxon>
        <taxon>Micrococcales</taxon>
        <taxon>Micrococcaceae</taxon>
        <taxon>Nesterenkonia</taxon>
    </lineage>
</organism>
<dbReference type="OrthoDB" id="7057833at2"/>
<dbReference type="GO" id="GO:0016747">
    <property type="term" value="F:acyltransferase activity, transferring groups other than amino-acyl groups"/>
    <property type="evidence" value="ECO:0007669"/>
    <property type="project" value="InterPro"/>
</dbReference>
<dbReference type="AlphaFoldDB" id="A0A5R9BBM2"/>
<feature type="domain" description="N-acetyltransferase" evidence="1">
    <location>
        <begin position="3"/>
        <end position="184"/>
    </location>
</feature>
<dbReference type="InterPro" id="IPR052523">
    <property type="entry name" value="Trichothecene_AcTrans"/>
</dbReference>
<evidence type="ECO:0000259" key="1">
    <source>
        <dbReference type="PROSITE" id="PS51186"/>
    </source>
</evidence>
<dbReference type="PANTHER" id="PTHR42791">
    <property type="entry name" value="GNAT FAMILY ACETYLTRANSFERASE"/>
    <property type="match status" value="1"/>
</dbReference>
<dbReference type="Proteomes" id="UP000310458">
    <property type="component" value="Unassembled WGS sequence"/>
</dbReference>
<accession>A0A5R9BBM2</accession>